<accession>A0A023B4J4</accession>
<dbReference type="GeneID" id="22913586"/>
<keyword evidence="2" id="KW-1185">Reference proteome</keyword>
<sequence length="174" mass="17869">MAFGKHHKNNKMAKIPTAGEQVVIQPVIQPVVQQVAVPAQQPAMVLAKAPVAQPHVQLVAQPQAVKVQAAQLSSTQAPVAIPAVPAMPAQMVVPAKPAEKKPVAIYAAPPAGVVSASMKKPSMSTDTFSSGHFVPRGLKTNGLKRGASGLAVNAKSTALDIKAGAKATEKKTAQ</sequence>
<dbReference type="Proteomes" id="UP000019763">
    <property type="component" value="Unassembled WGS sequence"/>
</dbReference>
<organism evidence="1 2">
    <name type="scientific">Gregarina niphandrodes</name>
    <name type="common">Septate eugregarine</name>
    <dbReference type="NCBI Taxonomy" id="110365"/>
    <lineage>
        <taxon>Eukaryota</taxon>
        <taxon>Sar</taxon>
        <taxon>Alveolata</taxon>
        <taxon>Apicomplexa</taxon>
        <taxon>Conoidasida</taxon>
        <taxon>Gregarinasina</taxon>
        <taxon>Eugregarinorida</taxon>
        <taxon>Gregarinidae</taxon>
        <taxon>Gregarina</taxon>
    </lineage>
</organism>
<evidence type="ECO:0000313" key="1">
    <source>
        <dbReference type="EMBL" id="EZG56759.1"/>
    </source>
</evidence>
<dbReference type="RefSeq" id="XP_011131168.1">
    <property type="nucleotide sequence ID" value="XM_011132866.1"/>
</dbReference>
<protein>
    <submittedName>
        <fullName evidence="1">Uncharacterized protein</fullName>
    </submittedName>
</protein>
<reference evidence="1" key="1">
    <citation type="submission" date="2013-12" db="EMBL/GenBank/DDBJ databases">
        <authorList>
            <person name="Omoto C.K."/>
            <person name="Sibley D."/>
            <person name="Venepally P."/>
            <person name="Hadjithomas M."/>
            <person name="Karamycheva S."/>
            <person name="Brunk B."/>
            <person name="Roos D."/>
            <person name="Caler E."/>
            <person name="Lorenzi H."/>
        </authorList>
    </citation>
    <scope>NUCLEOTIDE SEQUENCE</scope>
</reference>
<gene>
    <name evidence="1" type="ORF">GNI_101410</name>
</gene>
<evidence type="ECO:0000313" key="2">
    <source>
        <dbReference type="Proteomes" id="UP000019763"/>
    </source>
</evidence>
<dbReference type="VEuPathDB" id="CryptoDB:GNI_101410"/>
<name>A0A023B4J4_GRENI</name>
<dbReference type="AlphaFoldDB" id="A0A023B4J4"/>
<comment type="caution">
    <text evidence="1">The sequence shown here is derived from an EMBL/GenBank/DDBJ whole genome shotgun (WGS) entry which is preliminary data.</text>
</comment>
<dbReference type="EMBL" id="AFNH02000760">
    <property type="protein sequence ID" value="EZG56759.1"/>
    <property type="molecule type" value="Genomic_DNA"/>
</dbReference>
<feature type="non-terminal residue" evidence="1">
    <location>
        <position position="174"/>
    </location>
</feature>
<proteinExistence type="predicted"/>